<feature type="domain" description="Flavoprotein" evidence="5">
    <location>
        <begin position="3"/>
        <end position="172"/>
    </location>
</feature>
<dbReference type="PANTHER" id="PTHR14359">
    <property type="entry name" value="HOMO-OLIGOMERIC FLAVIN CONTAINING CYS DECARBOXYLASE FAMILY"/>
    <property type="match status" value="1"/>
</dbReference>
<proteinExistence type="inferred from homology"/>
<sequence>MARIIVGVTGGIAAYKATAVVRGLIAAGHDVHVIPTPAALRMVGAPTWEALIGRPVATGVFDHPAEVSHVTGVRGIDLIVVAPATANTLAKAAAGIADNLLTSTLLAATAPVMMFPAMHTGMWEHPATQANVATLRRRGVDVVDPDIGALSSGDRGAGRLPDPEAIVARVCARVEAAAGPQRLRGKRVVVSAGGTREPLDPVRFIGNRSSGIFGCEIARAALAEGAEVCLVAAHIDSARYPHGVSVVEAGTAAEMERAMRAASREADVVVMCAAVADYRPETTSSTKLKKEGTRSTRLTLTLEATPDILRGLVRERRAGQFIVGFAAETGDDRSVLELGQAKARRKGADLLAINHVGADAGFGDVDSRIVLVDSRGEVVAELAGSKPQLARDLVAHIAHCLS</sequence>
<evidence type="ECO:0000259" key="6">
    <source>
        <dbReference type="Pfam" id="PF04127"/>
    </source>
</evidence>
<organism evidence="7 8">
    <name type="scientific">Nanchangia anserum</name>
    <dbReference type="NCBI Taxonomy" id="2692125"/>
    <lineage>
        <taxon>Bacteria</taxon>
        <taxon>Bacillati</taxon>
        <taxon>Actinomycetota</taxon>
        <taxon>Actinomycetes</taxon>
        <taxon>Actinomycetales</taxon>
        <taxon>Actinomycetaceae</taxon>
        <taxon>Nanchangia</taxon>
    </lineage>
</organism>
<comment type="function">
    <text evidence="3">Catalyzes two sequential steps in the biosynthesis of coenzyme A. In the first step cysteine is conjugated to 4'-phosphopantothenate to form 4-phosphopantothenoylcysteine. In the second step the latter compound is decarboxylated to form 4'-phosphopantotheine.</text>
</comment>
<dbReference type="GO" id="GO:0015941">
    <property type="term" value="P:pantothenate catabolic process"/>
    <property type="evidence" value="ECO:0007669"/>
    <property type="project" value="InterPro"/>
</dbReference>
<dbReference type="PANTHER" id="PTHR14359:SF6">
    <property type="entry name" value="PHOSPHOPANTOTHENOYLCYSTEINE DECARBOXYLASE"/>
    <property type="match status" value="1"/>
</dbReference>
<evidence type="ECO:0000313" key="8">
    <source>
        <dbReference type="Proteomes" id="UP000627538"/>
    </source>
</evidence>
<comment type="cofactor">
    <cofactor evidence="3">
        <name>Mg(2+)</name>
        <dbReference type="ChEBI" id="CHEBI:18420"/>
    </cofactor>
</comment>
<comment type="catalytic activity">
    <reaction evidence="3 4">
        <text>(R)-4'-phosphopantothenate + L-cysteine + CTP = N-[(R)-4-phosphopantothenoyl]-L-cysteine + CMP + diphosphate + H(+)</text>
        <dbReference type="Rhea" id="RHEA:19397"/>
        <dbReference type="ChEBI" id="CHEBI:10986"/>
        <dbReference type="ChEBI" id="CHEBI:15378"/>
        <dbReference type="ChEBI" id="CHEBI:33019"/>
        <dbReference type="ChEBI" id="CHEBI:35235"/>
        <dbReference type="ChEBI" id="CHEBI:37563"/>
        <dbReference type="ChEBI" id="CHEBI:59458"/>
        <dbReference type="ChEBI" id="CHEBI:60377"/>
        <dbReference type="EC" id="6.3.2.5"/>
    </reaction>
</comment>
<dbReference type="InterPro" id="IPR036551">
    <property type="entry name" value="Flavin_trans-like"/>
</dbReference>
<dbReference type="GO" id="GO:0071513">
    <property type="term" value="C:phosphopantothenoylcysteine decarboxylase complex"/>
    <property type="evidence" value="ECO:0007669"/>
    <property type="project" value="TreeGrafter"/>
</dbReference>
<comment type="caution">
    <text evidence="3">Lacks conserved residue(s) required for the propagation of feature annotation.</text>
</comment>
<dbReference type="EC" id="4.1.1.36" evidence="3"/>
<feature type="region of interest" description="Phosphopantothenoylcysteine decarboxylase" evidence="3">
    <location>
        <begin position="1"/>
        <end position="187"/>
    </location>
</feature>
<comment type="function">
    <text evidence="4">Catalyzes two steps in the biosynthesis of coenzyme A. In the first step cysteine is conjugated to 4'-phosphopantothenate to form 4-phosphopantothenoylcysteine, in the latter compound is decarboxylated to form 4'-phosphopantotheine.</text>
</comment>
<keyword evidence="8" id="KW-1185">Reference proteome</keyword>
<comment type="pathway">
    <text evidence="3 4">Cofactor biosynthesis; coenzyme A biosynthesis; CoA from (R)-pantothenate: step 3/5.</text>
</comment>
<keyword evidence="3 4" id="KW-0285">Flavoprotein</keyword>
<keyword evidence="3" id="KW-0511">Multifunctional enzyme</keyword>
<evidence type="ECO:0000256" key="4">
    <source>
        <dbReference type="RuleBase" id="RU364078"/>
    </source>
</evidence>
<dbReference type="SUPFAM" id="SSF52507">
    <property type="entry name" value="Homo-oligomeric flavin-containing Cys decarboxylases, HFCD"/>
    <property type="match status" value="1"/>
</dbReference>
<feature type="binding site" evidence="3">
    <location>
        <position position="342"/>
    </location>
    <ligand>
        <name>CTP</name>
        <dbReference type="ChEBI" id="CHEBI:37563"/>
    </ligand>
</feature>
<reference evidence="7 8" key="1">
    <citation type="submission" date="2020-08" db="EMBL/GenBank/DDBJ databases">
        <title>Winkia gen. nov., sp. nov., isolated from faeces of the Anser albifrons in China.</title>
        <authorList>
            <person name="Liu Q."/>
        </authorList>
    </citation>
    <scope>NUCLEOTIDE SEQUENCE [LARGE SCALE GENOMIC DNA]</scope>
    <source>
        <strain evidence="7 8">C62</strain>
    </source>
</reference>
<dbReference type="GO" id="GO:0004633">
    <property type="term" value="F:phosphopantothenoylcysteine decarboxylase activity"/>
    <property type="evidence" value="ECO:0007669"/>
    <property type="project" value="UniProtKB-UniRule"/>
</dbReference>
<dbReference type="AlphaFoldDB" id="A0A8I0KPD7"/>
<comment type="cofactor">
    <cofactor evidence="3">
        <name>FMN</name>
        <dbReference type="ChEBI" id="CHEBI:58210"/>
    </cofactor>
    <text evidence="3">Binds 1 FMN per subunit.</text>
</comment>
<dbReference type="InterPro" id="IPR003382">
    <property type="entry name" value="Flavoprotein"/>
</dbReference>
<feature type="binding site" evidence="3">
    <location>
        <position position="325"/>
    </location>
    <ligand>
        <name>CTP</name>
        <dbReference type="ChEBI" id="CHEBI:37563"/>
    </ligand>
</feature>
<dbReference type="GO" id="GO:0010181">
    <property type="term" value="F:FMN binding"/>
    <property type="evidence" value="ECO:0007669"/>
    <property type="project" value="UniProtKB-UniRule"/>
</dbReference>
<evidence type="ECO:0000259" key="5">
    <source>
        <dbReference type="Pfam" id="PF02441"/>
    </source>
</evidence>
<feature type="region of interest" description="Phosphopantothenate--cysteine ligase" evidence="3">
    <location>
        <begin position="188"/>
        <end position="402"/>
    </location>
</feature>
<dbReference type="GO" id="GO:0004632">
    <property type="term" value="F:phosphopantothenate--cysteine ligase activity"/>
    <property type="evidence" value="ECO:0007669"/>
    <property type="project" value="UniProtKB-UniRule"/>
</dbReference>
<keyword evidence="3 4" id="KW-0436">Ligase</keyword>
<keyword evidence="3" id="KW-0479">Metal-binding</keyword>
<name>A0A8I0KPD7_9ACTO</name>
<dbReference type="Gene3D" id="3.40.50.1950">
    <property type="entry name" value="Flavin prenyltransferase-like"/>
    <property type="match status" value="1"/>
</dbReference>
<keyword evidence="1 3" id="KW-0210">Decarboxylase</keyword>
<dbReference type="InterPro" id="IPR005252">
    <property type="entry name" value="CoaBC"/>
</dbReference>
<dbReference type="InterPro" id="IPR035929">
    <property type="entry name" value="CoaB-like_sf"/>
</dbReference>
<dbReference type="SUPFAM" id="SSF102645">
    <property type="entry name" value="CoaB-like"/>
    <property type="match status" value="1"/>
</dbReference>
<keyword evidence="3" id="KW-0460">Magnesium</keyword>
<dbReference type="UniPathway" id="UPA00241">
    <property type="reaction ID" value="UER00353"/>
</dbReference>
<feature type="binding site" evidence="3">
    <location>
        <position position="346"/>
    </location>
    <ligand>
        <name>CTP</name>
        <dbReference type="ChEBI" id="CHEBI:37563"/>
    </ligand>
</feature>
<comment type="catalytic activity">
    <reaction evidence="3 4">
        <text>N-[(R)-4-phosphopantothenoyl]-L-cysteine + H(+) = (R)-4'-phosphopantetheine + CO2</text>
        <dbReference type="Rhea" id="RHEA:16793"/>
        <dbReference type="ChEBI" id="CHEBI:15378"/>
        <dbReference type="ChEBI" id="CHEBI:16526"/>
        <dbReference type="ChEBI" id="CHEBI:59458"/>
        <dbReference type="ChEBI" id="CHEBI:61723"/>
        <dbReference type="EC" id="4.1.1.36"/>
    </reaction>
</comment>
<gene>
    <name evidence="3 7" type="primary">coaBC</name>
    <name evidence="7" type="ORF">H8R10_00830</name>
</gene>
<dbReference type="EC" id="6.3.2.5" evidence="3"/>
<dbReference type="Gene3D" id="3.40.50.10300">
    <property type="entry name" value="CoaB-like"/>
    <property type="match status" value="1"/>
</dbReference>
<comment type="caution">
    <text evidence="7">The sequence shown here is derived from an EMBL/GenBank/DDBJ whole genome shotgun (WGS) entry which is preliminary data.</text>
</comment>
<dbReference type="GO" id="GO:0015937">
    <property type="term" value="P:coenzyme A biosynthetic process"/>
    <property type="evidence" value="ECO:0007669"/>
    <property type="project" value="UniProtKB-UniRule"/>
</dbReference>
<evidence type="ECO:0000256" key="2">
    <source>
        <dbReference type="ARBA" id="ARBA00023239"/>
    </source>
</evidence>
<dbReference type="InterPro" id="IPR007085">
    <property type="entry name" value="DNA/pantothenate-metab_flavo_C"/>
</dbReference>
<dbReference type="EMBL" id="JACRUO010000001">
    <property type="protein sequence ID" value="MBD3688790.1"/>
    <property type="molecule type" value="Genomic_DNA"/>
</dbReference>
<keyword evidence="2 3" id="KW-0456">Lyase</keyword>
<comment type="pathway">
    <text evidence="3 4">Cofactor biosynthesis; coenzyme A biosynthesis; CoA from (R)-pantothenate: step 2/5.</text>
</comment>
<comment type="similarity">
    <text evidence="3 4">In the C-terminal section; belongs to the PPC synthetase family.</text>
</comment>
<dbReference type="Pfam" id="PF02441">
    <property type="entry name" value="Flavoprotein"/>
    <property type="match status" value="1"/>
</dbReference>
<dbReference type="HAMAP" id="MF_02225">
    <property type="entry name" value="CoaBC"/>
    <property type="match status" value="1"/>
</dbReference>
<evidence type="ECO:0000256" key="1">
    <source>
        <dbReference type="ARBA" id="ARBA00022793"/>
    </source>
</evidence>
<dbReference type="NCBIfam" id="TIGR00521">
    <property type="entry name" value="coaBC_dfp"/>
    <property type="match status" value="1"/>
</dbReference>
<accession>A0A8I0KPD7</accession>
<feature type="binding site" evidence="3">
    <location>
        <begin position="306"/>
        <end position="309"/>
    </location>
    <ligand>
        <name>CTP</name>
        <dbReference type="ChEBI" id="CHEBI:37563"/>
    </ligand>
</feature>
<feature type="domain" description="DNA/pantothenate metabolism flavoprotein C-terminal" evidence="6">
    <location>
        <begin position="183"/>
        <end position="399"/>
    </location>
</feature>
<keyword evidence="3 4" id="KW-0288">FMN</keyword>
<evidence type="ECO:0000256" key="3">
    <source>
        <dbReference type="HAMAP-Rule" id="MF_02225"/>
    </source>
</evidence>
<evidence type="ECO:0000313" key="7">
    <source>
        <dbReference type="EMBL" id="MBD3688790.1"/>
    </source>
</evidence>
<dbReference type="Pfam" id="PF04127">
    <property type="entry name" value="DFP"/>
    <property type="match status" value="1"/>
</dbReference>
<dbReference type="Proteomes" id="UP000627538">
    <property type="component" value="Unassembled WGS sequence"/>
</dbReference>
<comment type="similarity">
    <text evidence="3 4">In the N-terminal section; belongs to the HFCD (homo-oligomeric flavin containing Cys decarboxylase) superfamily.</text>
</comment>
<protein>
    <recommendedName>
        <fullName evidence="3">Coenzyme A biosynthesis bifunctional protein CoaBC</fullName>
    </recommendedName>
    <alternativeName>
        <fullName evidence="3">DNA/pantothenate metabolism flavoprotein</fullName>
    </alternativeName>
    <alternativeName>
        <fullName evidence="3">Phosphopantothenoylcysteine synthetase/decarboxylase</fullName>
        <shortName evidence="3">PPCS-PPCDC</shortName>
    </alternativeName>
    <domain>
        <recommendedName>
            <fullName evidence="3">Phosphopantothenoylcysteine decarboxylase</fullName>
            <shortName evidence="3">PPC decarboxylase</shortName>
            <shortName evidence="3">PPC-DC</shortName>
            <ecNumber evidence="3">4.1.1.36</ecNumber>
        </recommendedName>
        <alternativeName>
            <fullName evidence="3">CoaC</fullName>
        </alternativeName>
    </domain>
    <domain>
        <recommendedName>
            <fullName evidence="3">Phosphopantothenate--cysteine ligase</fullName>
            <ecNumber evidence="3">6.3.2.5</ecNumber>
        </recommendedName>
        <alternativeName>
            <fullName evidence="3">CoaB</fullName>
        </alternativeName>
        <alternativeName>
            <fullName evidence="3">Phosphopantothenoylcysteine synthetase</fullName>
            <shortName evidence="3">PPC synthetase</shortName>
            <shortName evidence="3">PPC-S</shortName>
        </alternativeName>
    </domain>
</protein>
<dbReference type="RefSeq" id="WP_191070890.1">
    <property type="nucleotide sequence ID" value="NZ_CP060506.1"/>
</dbReference>
<feature type="binding site" evidence="3">
    <location>
        <position position="277"/>
    </location>
    <ligand>
        <name>CTP</name>
        <dbReference type="ChEBI" id="CHEBI:37563"/>
    </ligand>
</feature>
<dbReference type="GO" id="GO:0046872">
    <property type="term" value="F:metal ion binding"/>
    <property type="evidence" value="ECO:0007669"/>
    <property type="project" value="UniProtKB-KW"/>
</dbReference>
<feature type="binding site" evidence="3">
    <location>
        <position position="287"/>
    </location>
    <ligand>
        <name>CTP</name>
        <dbReference type="ChEBI" id="CHEBI:37563"/>
    </ligand>
</feature>